<dbReference type="AlphaFoldDB" id="X1LWX2"/>
<dbReference type="InterPro" id="IPR036291">
    <property type="entry name" value="NAD(P)-bd_dom_sf"/>
</dbReference>
<proteinExistence type="predicted"/>
<accession>X1LWX2</accession>
<dbReference type="SUPFAM" id="SSF51735">
    <property type="entry name" value="NAD(P)-binding Rossmann-fold domains"/>
    <property type="match status" value="1"/>
</dbReference>
<dbReference type="Pfam" id="PF02153">
    <property type="entry name" value="PDH_N"/>
    <property type="match status" value="1"/>
</dbReference>
<dbReference type="GO" id="GO:0008977">
    <property type="term" value="F:prephenate dehydrogenase (NAD+) activity"/>
    <property type="evidence" value="ECO:0007669"/>
    <property type="project" value="InterPro"/>
</dbReference>
<dbReference type="GO" id="GO:0070403">
    <property type="term" value="F:NAD+ binding"/>
    <property type="evidence" value="ECO:0007669"/>
    <property type="project" value="InterPro"/>
</dbReference>
<dbReference type="InterPro" id="IPR046826">
    <property type="entry name" value="PDH_N"/>
</dbReference>
<gene>
    <name evidence="3" type="ORF">S06H3_24362</name>
</gene>
<evidence type="ECO:0000256" key="1">
    <source>
        <dbReference type="ARBA" id="ARBA00023002"/>
    </source>
</evidence>
<reference evidence="3" key="1">
    <citation type="journal article" date="2014" name="Front. Microbiol.">
        <title>High frequency of phylogenetically diverse reductive dehalogenase-homologous genes in deep subseafloor sedimentary metagenomes.</title>
        <authorList>
            <person name="Kawai M."/>
            <person name="Futagami T."/>
            <person name="Toyoda A."/>
            <person name="Takaki Y."/>
            <person name="Nishi S."/>
            <person name="Hori S."/>
            <person name="Arai W."/>
            <person name="Tsubouchi T."/>
            <person name="Morono Y."/>
            <person name="Uchiyama I."/>
            <person name="Ito T."/>
            <person name="Fujiyama A."/>
            <person name="Inagaki F."/>
            <person name="Takami H."/>
        </authorList>
    </citation>
    <scope>NUCLEOTIDE SEQUENCE</scope>
    <source>
        <strain evidence="3">Expedition CK06-06</strain>
    </source>
</reference>
<evidence type="ECO:0000259" key="2">
    <source>
        <dbReference type="PROSITE" id="PS51176"/>
    </source>
</evidence>
<name>X1LWX2_9ZZZZ</name>
<keyword evidence="1" id="KW-0560">Oxidoreductase</keyword>
<comment type="caution">
    <text evidence="3">The sequence shown here is derived from an EMBL/GenBank/DDBJ whole genome shotgun (WGS) entry which is preliminary data.</text>
</comment>
<feature type="non-terminal residue" evidence="3">
    <location>
        <position position="59"/>
    </location>
</feature>
<sequence length="59" mass="6292">MAAIKEILEATAPYLAPNCVLTDTSTVKGDVLRWADELLPDTVHFVGGHPVVGEEKGDT</sequence>
<feature type="domain" description="Prephenate/arogenate dehydrogenase" evidence="2">
    <location>
        <begin position="1"/>
        <end position="59"/>
    </location>
</feature>
<dbReference type="EMBL" id="BARV01013526">
    <property type="protein sequence ID" value="GAI23543.1"/>
    <property type="molecule type" value="Genomic_DNA"/>
</dbReference>
<dbReference type="GO" id="GO:0006571">
    <property type="term" value="P:tyrosine biosynthetic process"/>
    <property type="evidence" value="ECO:0007669"/>
    <property type="project" value="InterPro"/>
</dbReference>
<dbReference type="GO" id="GO:0004665">
    <property type="term" value="F:prephenate dehydrogenase (NADP+) activity"/>
    <property type="evidence" value="ECO:0007669"/>
    <property type="project" value="InterPro"/>
</dbReference>
<dbReference type="Gene3D" id="3.40.50.720">
    <property type="entry name" value="NAD(P)-binding Rossmann-like Domain"/>
    <property type="match status" value="1"/>
</dbReference>
<protein>
    <recommendedName>
        <fullName evidence="2">Prephenate/arogenate dehydrogenase domain-containing protein</fullName>
    </recommendedName>
</protein>
<dbReference type="PROSITE" id="PS51176">
    <property type="entry name" value="PDH_ADH"/>
    <property type="match status" value="1"/>
</dbReference>
<dbReference type="InterPro" id="IPR003099">
    <property type="entry name" value="Prephen_DH"/>
</dbReference>
<organism evidence="3">
    <name type="scientific">marine sediment metagenome</name>
    <dbReference type="NCBI Taxonomy" id="412755"/>
    <lineage>
        <taxon>unclassified sequences</taxon>
        <taxon>metagenomes</taxon>
        <taxon>ecological metagenomes</taxon>
    </lineage>
</organism>
<evidence type="ECO:0000313" key="3">
    <source>
        <dbReference type="EMBL" id="GAI23543.1"/>
    </source>
</evidence>